<evidence type="ECO:0000313" key="3">
    <source>
        <dbReference type="Proteomes" id="UP001617511"/>
    </source>
</evidence>
<feature type="compositionally biased region" description="Low complexity" evidence="1">
    <location>
        <begin position="13"/>
        <end position="22"/>
    </location>
</feature>
<proteinExistence type="predicted"/>
<comment type="caution">
    <text evidence="2">The sequence shown here is derived from an EMBL/GenBank/DDBJ whole genome shotgun (WGS) entry which is preliminary data.</text>
</comment>
<protein>
    <submittedName>
        <fullName evidence="2">DUF5994 family protein</fullName>
    </submittedName>
</protein>
<dbReference type="RefSeq" id="WP_402072117.1">
    <property type="nucleotide sequence ID" value="NZ_JBIVGG010000005.1"/>
</dbReference>
<gene>
    <name evidence="2" type="ORF">ACIP2Z_12140</name>
</gene>
<dbReference type="Proteomes" id="UP001617511">
    <property type="component" value="Unassembled WGS sequence"/>
</dbReference>
<dbReference type="InterPro" id="IPR046036">
    <property type="entry name" value="DUF5994"/>
</dbReference>
<name>A0ABW8FCC9_9ACTN</name>
<dbReference type="Pfam" id="PF19457">
    <property type="entry name" value="DUF5994"/>
    <property type="match status" value="1"/>
</dbReference>
<feature type="region of interest" description="Disordered" evidence="1">
    <location>
        <begin position="165"/>
        <end position="226"/>
    </location>
</feature>
<feature type="region of interest" description="Disordered" evidence="1">
    <location>
        <begin position="1"/>
        <end position="36"/>
    </location>
</feature>
<accession>A0ABW8FCC9</accession>
<organism evidence="2 3">
    <name type="scientific">Streptomyces iakyrus</name>
    <dbReference type="NCBI Taxonomy" id="68219"/>
    <lineage>
        <taxon>Bacteria</taxon>
        <taxon>Bacillati</taxon>
        <taxon>Actinomycetota</taxon>
        <taxon>Actinomycetes</taxon>
        <taxon>Kitasatosporales</taxon>
        <taxon>Streptomycetaceae</taxon>
        <taxon>Streptomyces</taxon>
    </lineage>
</organism>
<sequence>MNPHTGTGPPPSTGDRAPNRPARTPPRPARLALRPPTFPPGPVCGAWWPRTDDLMTELPELTEAFDATRGRVSRMASHRDTWPTAPCDLPVPGHTVKAAWFASGFDPHMIRLFSYGVGRWDLLVVPPRTEAATAARLMAAAADPALHLTASELLAAERRLHAKDEAVREQGRMEQWEDEGGAPGRPWAPLSASTTVAVRDRPRRTGLPPAGPDPNRPLHNPSKQTP</sequence>
<feature type="compositionally biased region" description="Basic and acidic residues" evidence="1">
    <location>
        <begin position="165"/>
        <end position="175"/>
    </location>
</feature>
<evidence type="ECO:0000313" key="2">
    <source>
        <dbReference type="EMBL" id="MFJ4079699.1"/>
    </source>
</evidence>
<dbReference type="EMBL" id="JBIVGG010000005">
    <property type="protein sequence ID" value="MFJ4079699.1"/>
    <property type="molecule type" value="Genomic_DNA"/>
</dbReference>
<reference evidence="2 3" key="1">
    <citation type="submission" date="2024-10" db="EMBL/GenBank/DDBJ databases">
        <title>The Natural Products Discovery Center: Release of the First 8490 Sequenced Strains for Exploring Actinobacteria Biosynthetic Diversity.</title>
        <authorList>
            <person name="Kalkreuter E."/>
            <person name="Kautsar S.A."/>
            <person name="Yang D."/>
            <person name="Bader C.D."/>
            <person name="Teijaro C.N."/>
            <person name="Fluegel L."/>
            <person name="Davis C.M."/>
            <person name="Simpson J.R."/>
            <person name="Lauterbach L."/>
            <person name="Steele A.D."/>
            <person name="Gui C."/>
            <person name="Meng S."/>
            <person name="Li G."/>
            <person name="Viehrig K."/>
            <person name="Ye F."/>
            <person name="Su P."/>
            <person name="Kiefer A.F."/>
            <person name="Nichols A."/>
            <person name="Cepeda A.J."/>
            <person name="Yan W."/>
            <person name="Fan B."/>
            <person name="Jiang Y."/>
            <person name="Adhikari A."/>
            <person name="Zheng C.-J."/>
            <person name="Schuster L."/>
            <person name="Cowan T.M."/>
            <person name="Smanski M.J."/>
            <person name="Chevrette M.G."/>
            <person name="De Carvalho L.P.S."/>
            <person name="Shen B."/>
        </authorList>
    </citation>
    <scope>NUCLEOTIDE SEQUENCE [LARGE SCALE GENOMIC DNA]</scope>
    <source>
        <strain evidence="2 3">NPDC089932</strain>
    </source>
</reference>
<keyword evidence="3" id="KW-1185">Reference proteome</keyword>
<evidence type="ECO:0000256" key="1">
    <source>
        <dbReference type="SAM" id="MobiDB-lite"/>
    </source>
</evidence>